<dbReference type="Gramene" id="Ma02_t19110.1">
    <property type="protein sequence ID" value="Ma02_p19110.1"/>
    <property type="gene ID" value="Ma02_g19110"/>
</dbReference>
<evidence type="ECO:0000313" key="7">
    <source>
        <dbReference type="EMBL" id="CAG1862496.1"/>
    </source>
</evidence>
<dbReference type="EMBL" id="HG996467">
    <property type="protein sequence ID" value="CAG1862496.1"/>
    <property type="molecule type" value="Genomic_DNA"/>
</dbReference>
<dbReference type="PANTHER" id="PTHR46951:SF2">
    <property type="entry name" value="BED-TYPE DOMAIN-CONTAINING PROTEIN"/>
    <property type="match status" value="1"/>
</dbReference>
<dbReference type="OrthoDB" id="749890at2759"/>
<protein>
    <submittedName>
        <fullName evidence="7">(wild Malaysian banana) hypothetical protein</fullName>
    </submittedName>
</protein>
<reference evidence="7" key="1">
    <citation type="submission" date="2021-03" db="EMBL/GenBank/DDBJ databases">
        <authorList>
            <consortium name="Genoscope - CEA"/>
            <person name="William W."/>
        </authorList>
    </citation>
    <scope>NUCLEOTIDE SEQUENCE</scope>
    <source>
        <strain evidence="7">Doubled-haploid Pahang</strain>
    </source>
</reference>
<evidence type="ECO:0000256" key="5">
    <source>
        <dbReference type="SAM" id="MobiDB-lite"/>
    </source>
</evidence>
<keyword evidence="3" id="KW-0862">Zinc</keyword>
<evidence type="ECO:0000256" key="2">
    <source>
        <dbReference type="ARBA" id="ARBA00022771"/>
    </source>
</evidence>
<dbReference type="InParanoid" id="A0A804I4F3"/>
<evidence type="ECO:0000259" key="6">
    <source>
        <dbReference type="PROSITE" id="PS50808"/>
    </source>
</evidence>
<evidence type="ECO:0000256" key="1">
    <source>
        <dbReference type="ARBA" id="ARBA00022723"/>
    </source>
</evidence>
<dbReference type="EnsemblPlants" id="Ma02_t19110.1">
    <property type="protein sequence ID" value="Ma02_p19110.1"/>
    <property type="gene ID" value="Ma02_g19110"/>
</dbReference>
<name>A0A804I4F3_MUSAM</name>
<reference evidence="8" key="2">
    <citation type="submission" date="2021-05" db="UniProtKB">
        <authorList>
            <consortium name="EnsemblPlants"/>
        </authorList>
    </citation>
    <scope>IDENTIFICATION</scope>
    <source>
        <strain evidence="8">subsp. malaccensis</strain>
    </source>
</reference>
<dbReference type="Pfam" id="PF02892">
    <property type="entry name" value="zf-BED"/>
    <property type="match status" value="1"/>
</dbReference>
<dbReference type="PROSITE" id="PS50808">
    <property type="entry name" value="ZF_BED"/>
    <property type="match status" value="2"/>
</dbReference>
<feature type="region of interest" description="Disordered" evidence="5">
    <location>
        <begin position="68"/>
        <end position="88"/>
    </location>
</feature>
<feature type="compositionally biased region" description="Basic residues" evidence="5">
    <location>
        <begin position="68"/>
        <end position="81"/>
    </location>
</feature>
<evidence type="ECO:0000313" key="8">
    <source>
        <dbReference type="EnsemblPlants" id="Ma02_p19110.1"/>
    </source>
</evidence>
<sequence>MPRPLDIGWQYGTMIGNHRHHVQCNYCHRIMIGGITRFKKHLANKKGEIKGCEVAPKEVREVIRKHLASLKPRRPNKKRRKPADGNFVDPLSVNYNMELDASDPDARQKMLTFNEAETHSSRSADQQFEVGTREFVDVFACVQYKDEQDFDPSRATDLGWAHGVMVNGDRQKIQCRYCHKIILGGGISRLKQHLAGERGNIAPCEQVPDDVKAQMQQHLGFKVLERLKKQKGFEVVEYSAQQGIEEYVGDVPNIISPRDGSRNRRGEDACETNFYQKKENCDIIYSSGLSNTSVCFTVYFTRKCRSC</sequence>
<organism evidence="8 9">
    <name type="scientific">Musa acuminata subsp. malaccensis</name>
    <name type="common">Wild banana</name>
    <name type="synonym">Musa malaccensis</name>
    <dbReference type="NCBI Taxonomy" id="214687"/>
    <lineage>
        <taxon>Eukaryota</taxon>
        <taxon>Viridiplantae</taxon>
        <taxon>Streptophyta</taxon>
        <taxon>Embryophyta</taxon>
        <taxon>Tracheophyta</taxon>
        <taxon>Spermatophyta</taxon>
        <taxon>Magnoliopsida</taxon>
        <taxon>Liliopsida</taxon>
        <taxon>Zingiberales</taxon>
        <taxon>Musaceae</taxon>
        <taxon>Musa</taxon>
    </lineage>
</organism>
<dbReference type="PANTHER" id="PTHR46951">
    <property type="entry name" value="BED-TYPE DOMAIN-CONTAINING PROTEIN"/>
    <property type="match status" value="1"/>
</dbReference>
<keyword evidence="9" id="KW-1185">Reference proteome</keyword>
<keyword evidence="1" id="KW-0479">Metal-binding</keyword>
<proteinExistence type="predicted"/>
<dbReference type="InterPro" id="IPR003656">
    <property type="entry name" value="Znf_BED"/>
</dbReference>
<evidence type="ECO:0000313" key="9">
    <source>
        <dbReference type="Proteomes" id="UP000012960"/>
    </source>
</evidence>
<gene>
    <name evidence="7" type="ORF">GSMUA_73900.1</name>
</gene>
<dbReference type="GO" id="GO:0003677">
    <property type="term" value="F:DNA binding"/>
    <property type="evidence" value="ECO:0007669"/>
    <property type="project" value="InterPro"/>
</dbReference>
<dbReference type="AlphaFoldDB" id="A0A804I4F3"/>
<feature type="domain" description="BED-type" evidence="6">
    <location>
        <begin position="154"/>
        <end position="211"/>
    </location>
</feature>
<accession>A0A804I4F3</accession>
<dbReference type="Proteomes" id="UP000012960">
    <property type="component" value="Unplaced"/>
</dbReference>
<evidence type="ECO:0000256" key="3">
    <source>
        <dbReference type="ARBA" id="ARBA00022833"/>
    </source>
</evidence>
<dbReference type="GO" id="GO:0008270">
    <property type="term" value="F:zinc ion binding"/>
    <property type="evidence" value="ECO:0007669"/>
    <property type="project" value="UniProtKB-KW"/>
</dbReference>
<feature type="domain" description="BED-type" evidence="6">
    <location>
        <begin position="3"/>
        <end position="59"/>
    </location>
</feature>
<keyword evidence="2 4" id="KW-0863">Zinc-finger</keyword>
<evidence type="ECO:0000256" key="4">
    <source>
        <dbReference type="PROSITE-ProRule" id="PRU00027"/>
    </source>
</evidence>